<evidence type="ECO:0000259" key="1">
    <source>
        <dbReference type="Pfam" id="PF14129"/>
    </source>
</evidence>
<evidence type="ECO:0000313" key="3">
    <source>
        <dbReference type="Proteomes" id="UP000016843"/>
    </source>
</evidence>
<dbReference type="PROSITE" id="PS51257">
    <property type="entry name" value="PROKAR_LIPOPROTEIN"/>
    <property type="match status" value="1"/>
</dbReference>
<dbReference type="eggNOG" id="ENOG5033DU3">
    <property type="taxonomic scope" value="Bacteria"/>
</dbReference>
<dbReference type="InterPro" id="IPR025381">
    <property type="entry name" value="DUF4296"/>
</dbReference>
<dbReference type="EMBL" id="AWXR01000004">
    <property type="protein sequence ID" value="ERM84409.1"/>
    <property type="molecule type" value="Genomic_DNA"/>
</dbReference>
<accession>U5C3N9</accession>
<keyword evidence="3" id="KW-1185">Reference proteome</keyword>
<dbReference type="OrthoDB" id="981921at2"/>
<reference evidence="2 3" key="1">
    <citation type="journal article" date="2013" name="Genome Announc.">
        <title>Draft Genome Sequence of the Psychrophilic and Alkaliphilic Rhodonellum psychrophilum Strain GCM71T.</title>
        <authorList>
            <person name="Hauptmann A.L."/>
            <person name="Glaring M.A."/>
            <person name="Hallin P.F."/>
            <person name="Prieme A."/>
            <person name="Stougaard P."/>
        </authorList>
    </citation>
    <scope>NUCLEOTIDE SEQUENCE [LARGE SCALE GENOMIC DNA]</scope>
    <source>
        <strain evidence="2 3">GCM71</strain>
    </source>
</reference>
<gene>
    <name evidence="2" type="ORF">P872_24955</name>
</gene>
<proteinExistence type="predicted"/>
<dbReference type="Proteomes" id="UP000016843">
    <property type="component" value="Unassembled WGS sequence"/>
</dbReference>
<organism evidence="2 3">
    <name type="scientific">Rhodonellum psychrophilum GCM71 = DSM 17998</name>
    <dbReference type="NCBI Taxonomy" id="1123057"/>
    <lineage>
        <taxon>Bacteria</taxon>
        <taxon>Pseudomonadati</taxon>
        <taxon>Bacteroidota</taxon>
        <taxon>Cytophagia</taxon>
        <taxon>Cytophagales</taxon>
        <taxon>Cytophagaceae</taxon>
        <taxon>Rhodonellum</taxon>
    </lineage>
</organism>
<evidence type="ECO:0000313" key="2">
    <source>
        <dbReference type="EMBL" id="ERM84409.1"/>
    </source>
</evidence>
<protein>
    <recommendedName>
        <fullName evidence="1">DUF4296 domain-containing protein</fullName>
    </recommendedName>
</protein>
<dbReference type="AlphaFoldDB" id="U5C3N9"/>
<name>U5C3N9_9BACT</name>
<comment type="caution">
    <text evidence="2">The sequence shown here is derived from an EMBL/GenBank/DDBJ whole genome shotgun (WGS) entry which is preliminary data.</text>
</comment>
<feature type="domain" description="DUF4296" evidence="1">
    <location>
        <begin position="23"/>
        <end position="107"/>
    </location>
</feature>
<sequence length="120" mass="13739">MKNLKIIFICIFFLVGCGKNRPPVGILGEDKMVEIMIDIHLAEGLVSTFPIPYDSSRKLYPYLETEVFSKHQVPDSVFTQSLEYYMRDPAIMDRLYARTIDSLNVYEKVGNLKSSDALPE</sequence>
<dbReference type="Pfam" id="PF14129">
    <property type="entry name" value="DUF4296"/>
    <property type="match status" value="1"/>
</dbReference>
<dbReference type="RefSeq" id="WP_019597981.1">
    <property type="nucleotide sequence ID" value="NZ_AWXR01000004.1"/>
</dbReference>